<dbReference type="Gene3D" id="1.10.1180.10">
    <property type="entry name" value="B transposition protein, C-terminal domain"/>
    <property type="match status" value="1"/>
</dbReference>
<keyword evidence="4" id="KW-1185">Reference proteome</keyword>
<proteinExistence type="predicted"/>
<dbReference type="SUPFAM" id="SSF47681">
    <property type="entry name" value="C-terminal domain of B transposition protein"/>
    <property type="match status" value="1"/>
</dbReference>
<dbReference type="InterPro" id="IPR036733">
    <property type="entry name" value="B_transposit_C_sf"/>
</dbReference>
<dbReference type="InterPro" id="IPR049945">
    <property type="entry name" value="AAA_22"/>
</dbReference>
<evidence type="ECO:0000259" key="2">
    <source>
        <dbReference type="Pfam" id="PF13401"/>
    </source>
</evidence>
<evidence type="ECO:0000313" key="3">
    <source>
        <dbReference type="EMBL" id="MCQ4630906.1"/>
    </source>
</evidence>
<evidence type="ECO:0000259" key="1">
    <source>
        <dbReference type="Pfam" id="PF09077"/>
    </source>
</evidence>
<dbReference type="InterPro" id="IPR052026">
    <property type="entry name" value="ExeA_AAA_ATPase_DNA-bind"/>
</dbReference>
<organism evidence="3 4">
    <name type="scientific">Shinella lacus</name>
    <dbReference type="NCBI Taxonomy" id="2654216"/>
    <lineage>
        <taxon>Bacteria</taxon>
        <taxon>Pseudomonadati</taxon>
        <taxon>Pseudomonadota</taxon>
        <taxon>Alphaproteobacteria</taxon>
        <taxon>Hyphomicrobiales</taxon>
        <taxon>Rhizobiaceae</taxon>
        <taxon>Shinella</taxon>
    </lineage>
</organism>
<accession>A0ABT1R6V3</accession>
<dbReference type="InterPro" id="IPR009084">
    <property type="entry name" value="B_transpositn_C"/>
</dbReference>
<dbReference type="Gene3D" id="1.10.260.40">
    <property type="entry name" value="lambda repressor-like DNA-binding domains"/>
    <property type="match status" value="1"/>
</dbReference>
<gene>
    <name evidence="3" type="ORF">GB927_012710</name>
</gene>
<dbReference type="SUPFAM" id="SSF52540">
    <property type="entry name" value="P-loop containing nucleoside triphosphate hydrolases"/>
    <property type="match status" value="1"/>
</dbReference>
<dbReference type="PANTHER" id="PTHR35894">
    <property type="entry name" value="GENERAL SECRETION PATHWAY PROTEIN A-RELATED"/>
    <property type="match status" value="1"/>
</dbReference>
<dbReference type="EMBL" id="WHSB02000004">
    <property type="protein sequence ID" value="MCQ4630906.1"/>
    <property type="molecule type" value="Genomic_DNA"/>
</dbReference>
<dbReference type="InterPro" id="IPR010982">
    <property type="entry name" value="Lambda_DNA-bd_dom_sf"/>
</dbReference>
<reference evidence="3" key="1">
    <citation type="submission" date="2021-07" db="EMBL/GenBank/DDBJ databases">
        <title>Shinella sp. nov., a novel member of the genus Shinella from water.</title>
        <authorList>
            <person name="Deng Y."/>
        </authorList>
    </citation>
    <scope>NUCLEOTIDE SEQUENCE</scope>
    <source>
        <strain evidence="3">CPCC 100929</strain>
    </source>
</reference>
<feature type="domain" description="ORC1/DEAH AAA+ ATPase" evidence="2">
    <location>
        <begin position="120"/>
        <end position="234"/>
    </location>
</feature>
<evidence type="ECO:0000313" key="4">
    <source>
        <dbReference type="Proteomes" id="UP000996601"/>
    </source>
</evidence>
<name>A0ABT1R6V3_9HYPH</name>
<dbReference type="Pfam" id="PF13401">
    <property type="entry name" value="AAA_22"/>
    <property type="match status" value="1"/>
</dbReference>
<comment type="caution">
    <text evidence="3">The sequence shown here is derived from an EMBL/GenBank/DDBJ whole genome shotgun (WGS) entry which is preliminary data.</text>
</comment>
<protein>
    <submittedName>
        <fullName evidence="3">AAA family ATPase</fullName>
    </submittedName>
</protein>
<dbReference type="PANTHER" id="PTHR35894:SF5">
    <property type="entry name" value="MU-LIKE PROPHAGE FLUMU DNA TRANSPOSITION PROTEIN B"/>
    <property type="match status" value="1"/>
</dbReference>
<dbReference type="Proteomes" id="UP000996601">
    <property type="component" value="Unassembled WGS sequence"/>
</dbReference>
<dbReference type="Pfam" id="PF09077">
    <property type="entry name" value="Phage-MuB_C"/>
    <property type="match status" value="1"/>
</dbReference>
<sequence>MSARWPELEPSAKFLAKHPADEVGAWRDLRSRVVDIASKNSWTKSETSKRIGMADSSFSLWMSGTLDGILENANVTIARWLDAVEDAASLTSTLPRSPDFFPSNASAEIHKTLLLAQTIAGFVTVTLDAGRGKTVACEAYRRAKPHVHMVTLHEKATTVTGAMNMLARQFGVRVFNQGEVVEVLGERLKRSGNSLLIIDEAQHADGRAVNQFRHFSDKYDCGVALVGNSGIRRRISQDGPNAASRDQIVSRIDKNLKRDPGREDDVRAFIEQWGILDASCTRFLFGIGMKGGALRQIDRTIKIACFAAGRPAPELEKKHLEAAWRNRDVEDL</sequence>
<dbReference type="InterPro" id="IPR027417">
    <property type="entry name" value="P-loop_NTPase"/>
</dbReference>
<feature type="domain" description="B transposition protein C-terminal" evidence="1">
    <location>
        <begin position="250"/>
        <end position="325"/>
    </location>
</feature>